<dbReference type="Proteomes" id="UP000709295">
    <property type="component" value="Unassembled WGS sequence"/>
</dbReference>
<evidence type="ECO:0008006" key="3">
    <source>
        <dbReference type="Google" id="ProtNLM"/>
    </source>
</evidence>
<protein>
    <recommendedName>
        <fullName evidence="3">BED-type domain-containing protein</fullName>
    </recommendedName>
</protein>
<proteinExistence type="predicted"/>
<accession>A0A8J5IGA2</accession>
<evidence type="ECO:0000313" key="1">
    <source>
        <dbReference type="EMBL" id="KAG6948543.1"/>
    </source>
</evidence>
<reference evidence="1" key="1">
    <citation type="submission" date="2021-01" db="EMBL/GenBank/DDBJ databases">
        <title>Phytophthora aleatoria, a newly-described species from Pinus radiata is distinct from Phytophthora cactorum isolates based on comparative genomics.</title>
        <authorList>
            <person name="Mcdougal R."/>
            <person name="Panda P."/>
            <person name="Williams N."/>
            <person name="Studholme D.J."/>
        </authorList>
    </citation>
    <scope>NUCLEOTIDE SEQUENCE</scope>
    <source>
        <strain evidence="1">NZFS 4037</strain>
    </source>
</reference>
<organism evidence="1 2">
    <name type="scientific">Phytophthora aleatoria</name>
    <dbReference type="NCBI Taxonomy" id="2496075"/>
    <lineage>
        <taxon>Eukaryota</taxon>
        <taxon>Sar</taxon>
        <taxon>Stramenopiles</taxon>
        <taxon>Oomycota</taxon>
        <taxon>Peronosporomycetes</taxon>
        <taxon>Peronosporales</taxon>
        <taxon>Peronosporaceae</taxon>
        <taxon>Phytophthora</taxon>
    </lineage>
</organism>
<dbReference type="PANTHER" id="PTHR40866">
    <property type="entry name" value="BED-TYPE DOMAIN-CONTAINING PROTEIN"/>
    <property type="match status" value="1"/>
</dbReference>
<evidence type="ECO:0000313" key="2">
    <source>
        <dbReference type="Proteomes" id="UP000709295"/>
    </source>
</evidence>
<dbReference type="AlphaFoldDB" id="A0A8J5IGA2"/>
<sequence length="201" mass="22679">MATNRDMCAFFFEPQGEGVHRCKICGAHRKQLPGTGYSNLLSHLSSSHEAFRAQYNAQNRGTDRPRQDFGFVSEAIYHRYQWLRWVVMRGMPLSEVDDELTRAMFKWQPTNSKAVKADMITVATKLGAVIAEEMGIVFGVMYDGWTHGTMHFFAVYGLYVVGGQLRQTLLATSPLDEGSQDADAHIALFATCWRFITKPST</sequence>
<dbReference type="PANTHER" id="PTHR40866:SF1">
    <property type="entry name" value="BED-TYPE DOMAIN-CONTAINING PROTEIN"/>
    <property type="match status" value="1"/>
</dbReference>
<comment type="caution">
    <text evidence="1">The sequence shown here is derived from an EMBL/GenBank/DDBJ whole genome shotgun (WGS) entry which is preliminary data.</text>
</comment>
<dbReference type="EMBL" id="JAENGY010001544">
    <property type="protein sequence ID" value="KAG6948543.1"/>
    <property type="molecule type" value="Genomic_DNA"/>
</dbReference>
<name>A0A8J5IGA2_9STRA</name>
<gene>
    <name evidence="1" type="ORF">JG688_00015047</name>
</gene>
<keyword evidence="2" id="KW-1185">Reference proteome</keyword>